<protein>
    <submittedName>
        <fullName evidence="2">Uncharacterized protein</fullName>
    </submittedName>
</protein>
<evidence type="ECO:0000256" key="1">
    <source>
        <dbReference type="SAM" id="Coils"/>
    </source>
</evidence>
<organism evidence="2 3">
    <name type="scientific">Plasmodium gonderi</name>
    <dbReference type="NCBI Taxonomy" id="77519"/>
    <lineage>
        <taxon>Eukaryota</taxon>
        <taxon>Sar</taxon>
        <taxon>Alveolata</taxon>
        <taxon>Apicomplexa</taxon>
        <taxon>Aconoidasida</taxon>
        <taxon>Haemosporida</taxon>
        <taxon>Plasmodiidae</taxon>
        <taxon>Plasmodium</taxon>
        <taxon>Plasmodium (Plasmodium)</taxon>
    </lineage>
</organism>
<keyword evidence="1" id="KW-0175">Coiled coil</keyword>
<dbReference type="EMBL" id="BDQF01000015">
    <property type="protein sequence ID" value="GAW83399.1"/>
    <property type="molecule type" value="Genomic_DNA"/>
</dbReference>
<comment type="caution">
    <text evidence="2">The sequence shown here is derived from an EMBL/GenBank/DDBJ whole genome shotgun (WGS) entry which is preliminary data.</text>
</comment>
<proteinExistence type="predicted"/>
<gene>
    <name evidence="2" type="ORF">PGO_141930</name>
</gene>
<dbReference type="OMA" id="HKNYEHV"/>
<accession>A0A1Y1JLP2</accession>
<dbReference type="OrthoDB" id="383194at2759"/>
<dbReference type="InterPro" id="IPR011990">
    <property type="entry name" value="TPR-like_helical_dom_sf"/>
</dbReference>
<keyword evidence="3" id="KW-1185">Reference proteome</keyword>
<dbReference type="GeneID" id="39750142"/>
<dbReference type="RefSeq" id="XP_028545988.1">
    <property type="nucleotide sequence ID" value="XM_028690187.1"/>
</dbReference>
<reference evidence="3" key="1">
    <citation type="submission" date="2017-04" db="EMBL/GenBank/DDBJ databases">
        <title>Plasmodium gonderi genome.</title>
        <authorList>
            <person name="Arisue N."/>
            <person name="Honma H."/>
            <person name="Kawai S."/>
            <person name="Tougan T."/>
            <person name="Tanabe K."/>
            <person name="Horii T."/>
        </authorList>
    </citation>
    <scope>NUCLEOTIDE SEQUENCE [LARGE SCALE GENOMIC DNA]</scope>
    <source>
        <strain evidence="3">ATCC 30045</strain>
    </source>
</reference>
<sequence length="799" mass="93938">MAKSHIEIAKQLKYNSEEIKEYFEDLYEWQNKISKEQVGKTANEKGSTRQIYHGNKNINRNGEDCQSEEANISSTQVDTLRSKNISTLQKCKEHHNALKRDCNSLESYYHAWDKLKIDDVDNNVEVSNWIRKDNADGEAKERKNDRYSEEVMNMEKNKEDLELHVNMEGRKDNSNFVVEADYEINESHNCSLNLRNEEKWLLSFGCKVYDIYFSKSEEGKINYQNKKYNKCLENYNDIINYIDFELRNNNIFLEIEKNLDNELYIDILSHNNKNIFVNTKIEELCILRTKVLINRSLTLQKLSLFYESMADCSSIILFYNYFLSEQKNCANYCMNKNTLKINIKYVIFKAYYLRGMARYKLKIYKNSLKDFKNSKEYINNLNSSYTLNIDKSIQLLQNIVTQNDIKKRARRQNEYTSTMPERYKLKPKLLNIKLIPKEYMEELKSLENKSDIINCNNGKVGKGYKDICTTVISNCIDKEKKSTHNIPEEKDSEQQEYICTMGVDVCDKICLTDKELTVAEEEKKGCKKNKCNVAEDPKGKCGNICRGERKENEREIDHTEKGNRVDNCPDNYSDTDSSITLSENTMLTDVEEITPHMINMYNRENCGKRKIKNKINFEIIWNSKEIKNNFKKQIDILKIAFLEEGIFEFNLDKDIYVDILDSLFKNNFLFLFKNIDNVEYIKKILMERQCVVNDFNCVEGKTNIDSNSTSNDKCIHARENEDTGEFLNAEACVVLIDILYILTNGGKENYVFLFIDKMERTLLLAFYNFILKYTNIFICNESCLKEKTLLLKSLLEMTF</sequence>
<feature type="coiled-coil region" evidence="1">
    <location>
        <begin position="137"/>
        <end position="164"/>
    </location>
</feature>
<name>A0A1Y1JLP2_PLAGO</name>
<dbReference type="SUPFAM" id="SSF48452">
    <property type="entry name" value="TPR-like"/>
    <property type="match status" value="1"/>
</dbReference>
<dbReference type="Gene3D" id="1.25.40.10">
    <property type="entry name" value="Tetratricopeptide repeat domain"/>
    <property type="match status" value="1"/>
</dbReference>
<evidence type="ECO:0000313" key="2">
    <source>
        <dbReference type="EMBL" id="GAW83399.1"/>
    </source>
</evidence>
<evidence type="ECO:0000313" key="3">
    <source>
        <dbReference type="Proteomes" id="UP000195521"/>
    </source>
</evidence>
<dbReference type="Proteomes" id="UP000195521">
    <property type="component" value="Unassembled WGS sequence"/>
</dbReference>
<dbReference type="AlphaFoldDB" id="A0A1Y1JLP2"/>